<feature type="compositionally biased region" description="Basic residues" evidence="1">
    <location>
        <begin position="217"/>
        <end position="232"/>
    </location>
</feature>
<dbReference type="Gene3D" id="3.40.140.10">
    <property type="entry name" value="Cytidine Deaminase, domain 2"/>
    <property type="match status" value="1"/>
</dbReference>
<dbReference type="SUPFAM" id="SSF53927">
    <property type="entry name" value="Cytidine deaminase-like"/>
    <property type="match status" value="1"/>
</dbReference>
<feature type="compositionally biased region" description="Basic and acidic residues" evidence="1">
    <location>
        <begin position="297"/>
        <end position="313"/>
    </location>
</feature>
<proteinExistence type="predicted"/>
<dbReference type="GeneID" id="27906973"/>
<evidence type="ECO:0000256" key="1">
    <source>
        <dbReference type="SAM" id="MobiDB-lite"/>
    </source>
</evidence>
<dbReference type="Proteomes" id="UP000016931">
    <property type="component" value="Unassembled WGS sequence"/>
</dbReference>
<dbReference type="OMA" id="KRVFWTT"/>
<dbReference type="InterPro" id="IPR016193">
    <property type="entry name" value="Cytidine_deaminase-like"/>
</dbReference>
<gene>
    <name evidence="2" type="ORF">SEPMUDRAFT_68709</name>
</gene>
<feature type="region of interest" description="Disordered" evidence="1">
    <location>
        <begin position="398"/>
        <end position="444"/>
    </location>
</feature>
<dbReference type="EMBL" id="KB456266">
    <property type="protein sequence ID" value="EMF11262.1"/>
    <property type="molecule type" value="Genomic_DNA"/>
</dbReference>
<accession>M3D2A1</accession>
<dbReference type="STRING" id="692275.M3D2A1"/>
<name>M3D2A1_SPHMS</name>
<feature type="compositionally biased region" description="Polar residues" evidence="1">
    <location>
        <begin position="84"/>
        <end position="110"/>
    </location>
</feature>
<feature type="compositionally biased region" description="Basic and acidic residues" evidence="1">
    <location>
        <begin position="262"/>
        <end position="274"/>
    </location>
</feature>
<feature type="region of interest" description="Disordered" evidence="1">
    <location>
        <begin position="74"/>
        <end position="110"/>
    </location>
</feature>
<dbReference type="HOGENOM" id="CLU_025939_0_0_1"/>
<feature type="region of interest" description="Disordered" evidence="1">
    <location>
        <begin position="214"/>
        <end position="235"/>
    </location>
</feature>
<organism evidence="2 3">
    <name type="scientific">Sphaerulina musiva (strain SO2202)</name>
    <name type="common">Poplar stem canker fungus</name>
    <name type="synonym">Septoria musiva</name>
    <dbReference type="NCBI Taxonomy" id="692275"/>
    <lineage>
        <taxon>Eukaryota</taxon>
        <taxon>Fungi</taxon>
        <taxon>Dikarya</taxon>
        <taxon>Ascomycota</taxon>
        <taxon>Pezizomycotina</taxon>
        <taxon>Dothideomycetes</taxon>
        <taxon>Dothideomycetidae</taxon>
        <taxon>Mycosphaerellales</taxon>
        <taxon>Mycosphaerellaceae</taxon>
        <taxon>Sphaerulina</taxon>
    </lineage>
</organism>
<feature type="compositionally biased region" description="Low complexity" evidence="1">
    <location>
        <begin position="430"/>
        <end position="441"/>
    </location>
</feature>
<dbReference type="RefSeq" id="XP_016759383.1">
    <property type="nucleotide sequence ID" value="XM_016909836.1"/>
</dbReference>
<dbReference type="GO" id="GO:0006139">
    <property type="term" value="P:nucleobase-containing compound metabolic process"/>
    <property type="evidence" value="ECO:0007669"/>
    <property type="project" value="UniProtKB-ARBA"/>
</dbReference>
<dbReference type="GO" id="GO:0003824">
    <property type="term" value="F:catalytic activity"/>
    <property type="evidence" value="ECO:0007669"/>
    <property type="project" value="InterPro"/>
</dbReference>
<keyword evidence="3" id="KW-1185">Reference proteome</keyword>
<evidence type="ECO:0000313" key="3">
    <source>
        <dbReference type="Proteomes" id="UP000016931"/>
    </source>
</evidence>
<protein>
    <submittedName>
        <fullName evidence="2">Uncharacterized protein</fullName>
    </submittedName>
</protein>
<feature type="region of interest" description="Disordered" evidence="1">
    <location>
        <begin position="250"/>
        <end position="353"/>
    </location>
</feature>
<dbReference type="AlphaFoldDB" id="M3D2A1"/>
<evidence type="ECO:0000313" key="2">
    <source>
        <dbReference type="EMBL" id="EMF11262.1"/>
    </source>
</evidence>
<sequence length="532" mass="58318">MKTDNYLSLCLEQAAKSPLHYRHGAIVVRGGKVIGHGHNDYRPGFNGGALKSGRIAHGGYDGAAIAELKKKLKGKQKCDKPEKQQQNQIDRSSTFVPFESTNSGGGHSVNQPLSMHSEMMAIYSALNASSAMSSTTFSREKPCFKLPCADKRKARLRRNVLEAYVKASAVLKLPHLNQVHLENKCNNSTPKEGDKGDLSAQSLANLSVAFHEDLGVQKHHQNRKNEKKKNGKKNQYQYEYQYGAYGQKQQDFAQRQPSASNPRKEYSAGTHECDMAQGSEPKINNGGVKQIKATASDFREAPRHTNPKKDYKRSGKMRLSSTAANERKPMQPVLVPTGHTHNSNIKVNDRKQDPRLRGADLYVVRIGWSSTARKKPTKPKASSELGVVDADATVVEDATYSSTSRLPGPSTTSSSSGTGSLHDELINREPSSSASRPPVSDSIDDCSFDKDKIHASRPCYRCVAFMNQVGIRRVFWTNDAGEWEGGKVAALIEAMDTGMEDAAKGGPTGNGIFVTKHEVLMLRRMMGAKAGM</sequence>
<reference evidence="2 3" key="1">
    <citation type="journal article" date="2012" name="PLoS Pathog.">
        <title>Diverse lifestyles and strategies of plant pathogenesis encoded in the genomes of eighteen Dothideomycetes fungi.</title>
        <authorList>
            <person name="Ohm R.A."/>
            <person name="Feau N."/>
            <person name="Henrissat B."/>
            <person name="Schoch C.L."/>
            <person name="Horwitz B.A."/>
            <person name="Barry K.W."/>
            <person name="Condon B.J."/>
            <person name="Copeland A.C."/>
            <person name="Dhillon B."/>
            <person name="Glaser F."/>
            <person name="Hesse C.N."/>
            <person name="Kosti I."/>
            <person name="LaButti K."/>
            <person name="Lindquist E.A."/>
            <person name="Lucas S."/>
            <person name="Salamov A.A."/>
            <person name="Bradshaw R.E."/>
            <person name="Ciuffetti L."/>
            <person name="Hamelin R.C."/>
            <person name="Kema G.H.J."/>
            <person name="Lawrence C."/>
            <person name="Scott J.A."/>
            <person name="Spatafora J.W."/>
            <person name="Turgeon B.G."/>
            <person name="de Wit P.J.G.M."/>
            <person name="Zhong S."/>
            <person name="Goodwin S.B."/>
            <person name="Grigoriev I.V."/>
        </authorList>
    </citation>
    <scope>NUCLEOTIDE SEQUENCE [LARGE SCALE GENOMIC DNA]</scope>
    <source>
        <strain evidence="2 3">SO2202</strain>
    </source>
</reference>
<dbReference type="OrthoDB" id="9972196at2759"/>
<dbReference type="eggNOG" id="ENOG502SDQ5">
    <property type="taxonomic scope" value="Eukaryota"/>
</dbReference>
<feature type="compositionally biased region" description="Polar residues" evidence="1">
    <location>
        <begin position="251"/>
        <end position="261"/>
    </location>
</feature>
<feature type="compositionally biased region" description="Low complexity" evidence="1">
    <location>
        <begin position="398"/>
        <end position="420"/>
    </location>
</feature>